<sequence length="270" mass="30822">MSSISVAHPTGSYLAVHRPPFPQIQNGEYSTWQKWMFANVPFTLRLYRNWLVTLQAIVPILRTYWRRLNGTTRPEETLARYIKETAPQRYHDKLVPDYPCLHKPNVELVWDSIRDISDTEITTEKGRTGETLEGYFSHQGGPSAYHGVTVPGFPNFFLVGGPNTVTSLGSAVFTHEIAIDYMMQLLRPLVDPSPTRLTALSVQPPAHDAYNSHLQERMGATTYVSCASWYRAGADGRGKNFGIFPGSLLSFWWLMRKVRWEDYFLERSCS</sequence>
<dbReference type="SUPFAM" id="SSF51905">
    <property type="entry name" value="FAD/NAD(P)-binding domain"/>
    <property type="match status" value="1"/>
</dbReference>
<name>A0A1X6N2R8_9APHY</name>
<dbReference type="Proteomes" id="UP000194127">
    <property type="component" value="Unassembled WGS sequence"/>
</dbReference>
<dbReference type="GeneID" id="36323914"/>
<accession>A0A1X6N2R8</accession>
<evidence type="ECO:0000256" key="1">
    <source>
        <dbReference type="ARBA" id="ARBA00010139"/>
    </source>
</evidence>
<dbReference type="InterPro" id="IPR036188">
    <property type="entry name" value="FAD/NAD-bd_sf"/>
</dbReference>
<proteinExistence type="inferred from homology"/>
<evidence type="ECO:0000313" key="2">
    <source>
        <dbReference type="EMBL" id="OSX62772.1"/>
    </source>
</evidence>
<comment type="similarity">
    <text evidence="1">Belongs to the FAD-binding monooxygenase family.</text>
</comment>
<dbReference type="InterPro" id="IPR051209">
    <property type="entry name" value="FAD-bind_Monooxygenase_sf"/>
</dbReference>
<dbReference type="EMBL" id="KZ110596">
    <property type="protein sequence ID" value="OSX62772.1"/>
    <property type="molecule type" value="Genomic_DNA"/>
</dbReference>
<dbReference type="STRING" id="670580.A0A1X6N2R8"/>
<dbReference type="OrthoDB" id="74360at2759"/>
<gene>
    <name evidence="2" type="ORF">POSPLADRAFT_1046176</name>
</gene>
<organism evidence="2 3">
    <name type="scientific">Postia placenta MAD-698-R-SB12</name>
    <dbReference type="NCBI Taxonomy" id="670580"/>
    <lineage>
        <taxon>Eukaryota</taxon>
        <taxon>Fungi</taxon>
        <taxon>Dikarya</taxon>
        <taxon>Basidiomycota</taxon>
        <taxon>Agaricomycotina</taxon>
        <taxon>Agaricomycetes</taxon>
        <taxon>Polyporales</taxon>
        <taxon>Adustoporiaceae</taxon>
        <taxon>Rhodonia</taxon>
    </lineage>
</organism>
<dbReference type="RefSeq" id="XP_024339566.1">
    <property type="nucleotide sequence ID" value="XM_024478964.1"/>
</dbReference>
<dbReference type="PANTHER" id="PTHR42877">
    <property type="entry name" value="L-ORNITHINE N(5)-MONOOXYGENASE-RELATED"/>
    <property type="match status" value="1"/>
</dbReference>
<dbReference type="Gene3D" id="3.50.50.60">
    <property type="entry name" value="FAD/NAD(P)-binding domain"/>
    <property type="match status" value="1"/>
</dbReference>
<reference evidence="2 3" key="1">
    <citation type="submission" date="2017-04" db="EMBL/GenBank/DDBJ databases">
        <title>Genome Sequence of the Model Brown-Rot Fungus Postia placenta SB12.</title>
        <authorList>
            <consortium name="DOE Joint Genome Institute"/>
            <person name="Gaskell J."/>
            <person name="Kersten P."/>
            <person name="Larrondo L.F."/>
            <person name="Canessa P."/>
            <person name="Martinez D."/>
            <person name="Hibbett D."/>
            <person name="Schmoll M."/>
            <person name="Kubicek C.P."/>
            <person name="Martinez A.T."/>
            <person name="Yadav J."/>
            <person name="Master E."/>
            <person name="Magnuson J.K."/>
            <person name="James T."/>
            <person name="Yaver D."/>
            <person name="Berka R."/>
            <person name="Labutti K."/>
            <person name="Lipzen A."/>
            <person name="Aerts A."/>
            <person name="Barry K."/>
            <person name="Henrissat B."/>
            <person name="Blanchette R."/>
            <person name="Grigoriev I."/>
            <person name="Cullen D."/>
        </authorList>
    </citation>
    <scope>NUCLEOTIDE SEQUENCE [LARGE SCALE GENOMIC DNA]</scope>
    <source>
        <strain evidence="2 3">MAD-698-R-SB12</strain>
    </source>
</reference>
<evidence type="ECO:0000313" key="3">
    <source>
        <dbReference type="Proteomes" id="UP000194127"/>
    </source>
</evidence>
<dbReference type="AlphaFoldDB" id="A0A1X6N2R8"/>
<keyword evidence="3" id="KW-1185">Reference proteome</keyword>
<dbReference type="PANTHER" id="PTHR42877:SF4">
    <property type="entry name" value="FAD_NAD(P)-BINDING DOMAIN-CONTAINING PROTEIN-RELATED"/>
    <property type="match status" value="1"/>
</dbReference>
<protein>
    <submittedName>
        <fullName evidence="2">Uncharacterized protein</fullName>
    </submittedName>
</protein>